<organism evidence="2 3">
    <name type="scientific">Brachyspira aalborgi</name>
    <dbReference type="NCBI Taxonomy" id="29522"/>
    <lineage>
        <taxon>Bacteria</taxon>
        <taxon>Pseudomonadati</taxon>
        <taxon>Spirochaetota</taxon>
        <taxon>Spirochaetia</taxon>
        <taxon>Brachyspirales</taxon>
        <taxon>Brachyspiraceae</taxon>
        <taxon>Brachyspira</taxon>
    </lineage>
</organism>
<keyword evidence="1" id="KW-0812">Transmembrane</keyword>
<gene>
    <name evidence="2" type="ORF">EPJ80_04490</name>
</gene>
<feature type="transmembrane region" description="Helical" evidence="1">
    <location>
        <begin position="66"/>
        <end position="87"/>
    </location>
</feature>
<dbReference type="EMBL" id="SAXT01000003">
    <property type="protein sequence ID" value="TXJ12863.1"/>
    <property type="molecule type" value="Genomic_DNA"/>
</dbReference>
<dbReference type="Proteomes" id="UP000325116">
    <property type="component" value="Unassembled WGS sequence"/>
</dbReference>
<accession>A0A5C8CJS4</accession>
<keyword evidence="1" id="KW-1133">Transmembrane helix</keyword>
<evidence type="ECO:0000313" key="2">
    <source>
        <dbReference type="EMBL" id="TXJ12863.1"/>
    </source>
</evidence>
<name>A0A5C8CJS4_9SPIR</name>
<keyword evidence="1" id="KW-0472">Membrane</keyword>
<dbReference type="AlphaFoldDB" id="A0A5C8CJS4"/>
<reference evidence="2 3" key="1">
    <citation type="journal article" date="1992" name="Lakartidningen">
        <title>[Penicillin V and not amoxicillin is the first choice preparation in acute otitis].</title>
        <authorList>
            <person name="Kamme C."/>
            <person name="Lundgren K."/>
            <person name="Prellner K."/>
        </authorList>
    </citation>
    <scope>NUCLEOTIDE SEQUENCE [LARGE SCALE GENOMIC DNA]</scope>
    <source>
        <strain evidence="2 3">W1</strain>
    </source>
</reference>
<evidence type="ECO:0000313" key="3">
    <source>
        <dbReference type="Proteomes" id="UP000325116"/>
    </source>
</evidence>
<comment type="caution">
    <text evidence="2">The sequence shown here is derived from an EMBL/GenBank/DDBJ whole genome shotgun (WGS) entry which is preliminary data.</text>
</comment>
<sequence length="155" mass="17973">MRQHEYYEMLISRHKDKDLNAEEILEMEKHLLNCSSCRKFKSDIDSISSILSGNKSITINKVKNNFYPYIISIAAILLIFVASIIILNKNFNNNVREEIIASNEPIVQDIDGDGYGDYVPLSAYFNDYSEEENTDNNEITILSSYMYYVGRDYKN</sequence>
<evidence type="ECO:0000256" key="1">
    <source>
        <dbReference type="SAM" id="Phobius"/>
    </source>
</evidence>
<protein>
    <submittedName>
        <fullName evidence="2">Zf-HC2 domain-containing protein</fullName>
    </submittedName>
</protein>
<dbReference type="RefSeq" id="WP_147758064.1">
    <property type="nucleotide sequence ID" value="NZ_SAXT01000003.1"/>
</dbReference>
<proteinExistence type="predicted"/>